<dbReference type="GO" id="GO:0051537">
    <property type="term" value="F:2 iron, 2 sulfur cluster binding"/>
    <property type="evidence" value="ECO:0007669"/>
    <property type="project" value="UniProtKB-KW"/>
</dbReference>
<keyword evidence="4" id="KW-0408">Iron</keyword>
<dbReference type="GO" id="GO:0046872">
    <property type="term" value="F:metal ion binding"/>
    <property type="evidence" value="ECO:0007669"/>
    <property type="project" value="UniProtKB-KW"/>
</dbReference>
<evidence type="ECO:0000313" key="7">
    <source>
        <dbReference type="EMBL" id="PVY68200.1"/>
    </source>
</evidence>
<evidence type="ECO:0000259" key="6">
    <source>
        <dbReference type="PROSITE" id="PS51296"/>
    </source>
</evidence>
<dbReference type="Pfam" id="PF19112">
    <property type="entry name" value="VanA_C"/>
    <property type="match status" value="1"/>
</dbReference>
<feature type="domain" description="Rieske" evidence="6">
    <location>
        <begin position="7"/>
        <end position="108"/>
    </location>
</feature>
<dbReference type="Gene3D" id="3.90.380.10">
    <property type="entry name" value="Naphthalene 1,2-dioxygenase Alpha Subunit, Chain A, domain 1"/>
    <property type="match status" value="1"/>
</dbReference>
<organism evidence="7 8">
    <name type="scientific">Pusillimonas noertemannii</name>
    <dbReference type="NCBI Taxonomy" id="305977"/>
    <lineage>
        <taxon>Bacteria</taxon>
        <taxon>Pseudomonadati</taxon>
        <taxon>Pseudomonadota</taxon>
        <taxon>Betaproteobacteria</taxon>
        <taxon>Burkholderiales</taxon>
        <taxon>Alcaligenaceae</taxon>
        <taxon>Pusillimonas</taxon>
    </lineage>
</organism>
<dbReference type="GO" id="GO:0008168">
    <property type="term" value="F:methyltransferase activity"/>
    <property type="evidence" value="ECO:0007669"/>
    <property type="project" value="UniProtKB-KW"/>
</dbReference>
<keyword evidence="1" id="KW-0001">2Fe-2S</keyword>
<keyword evidence="8" id="KW-1185">Reference proteome</keyword>
<dbReference type="Proteomes" id="UP000246145">
    <property type="component" value="Unassembled WGS sequence"/>
</dbReference>
<gene>
    <name evidence="7" type="ORF">C7440_0590</name>
</gene>
<name>A0A2U1CQM3_9BURK</name>
<dbReference type="CDD" id="cd08878">
    <property type="entry name" value="RHO_alpha_C_DMO-like"/>
    <property type="match status" value="1"/>
</dbReference>
<sequence length="345" mass="38657">MYIQNSWYAAGMSHEIGSKPVARTILEQPVVLYRMQSGTVAALEDRCCHRGLPLQHGVVTGELLECGYHGLAFDGSGRCVRIPGQEKIPAKAVIRSYPVVEQDDLIWIWMGDPALADAAKIIQYPWHRDPAWAYKGKCTTINAHYQLLYDNLMDLSHVGYVHKNTIGGEPEAHSNAQMKTTRTADGVHVIRWLLDSTPPPTYSAMFDFKGRVDRWIEIEFSPGAVRLYTGAKDAGAGAYEGNRDGGLGLRTLHAITPSTPDSTYYFWSIARNVKLDNQDIHEKVFRQIEATFHEDKLILESQHQRLKQRPDPLVDIAADAGAVQARRVIAERIKEEAVVRSPSIR</sequence>
<keyword evidence="7" id="KW-0503">Monooxygenase</keyword>
<dbReference type="PANTHER" id="PTHR21266">
    <property type="entry name" value="IRON-SULFUR DOMAIN CONTAINING PROTEIN"/>
    <property type="match status" value="1"/>
</dbReference>
<dbReference type="SUPFAM" id="SSF55961">
    <property type="entry name" value="Bet v1-like"/>
    <property type="match status" value="1"/>
</dbReference>
<keyword evidence="3" id="KW-0560">Oxidoreductase</keyword>
<protein>
    <submittedName>
        <fullName evidence="7">Vanillate O-demethylase monooxygenase subunit</fullName>
    </submittedName>
</protein>
<evidence type="ECO:0000256" key="5">
    <source>
        <dbReference type="ARBA" id="ARBA00023014"/>
    </source>
</evidence>
<dbReference type="SUPFAM" id="SSF50022">
    <property type="entry name" value="ISP domain"/>
    <property type="match status" value="1"/>
</dbReference>
<dbReference type="STRING" id="1231391.GCA_000308195_03410"/>
<dbReference type="GO" id="GO:0032259">
    <property type="term" value="P:methylation"/>
    <property type="evidence" value="ECO:0007669"/>
    <property type="project" value="UniProtKB-KW"/>
</dbReference>
<reference evidence="7 8" key="1">
    <citation type="submission" date="2018-04" db="EMBL/GenBank/DDBJ databases">
        <title>Genomic Encyclopedia of Type Strains, Phase IV (KMG-IV): sequencing the most valuable type-strain genomes for metagenomic binning, comparative biology and taxonomic classification.</title>
        <authorList>
            <person name="Goeker M."/>
        </authorList>
    </citation>
    <scope>NUCLEOTIDE SEQUENCE [LARGE SCALE GENOMIC DNA]</scope>
    <source>
        <strain evidence="7 8">DSM 10065</strain>
    </source>
</reference>
<dbReference type="GO" id="GO:0004497">
    <property type="term" value="F:monooxygenase activity"/>
    <property type="evidence" value="ECO:0007669"/>
    <property type="project" value="UniProtKB-KW"/>
</dbReference>
<evidence type="ECO:0000256" key="4">
    <source>
        <dbReference type="ARBA" id="ARBA00023004"/>
    </source>
</evidence>
<dbReference type="InterPro" id="IPR050584">
    <property type="entry name" value="Cholesterol_7-desaturase"/>
</dbReference>
<dbReference type="RefSeq" id="WP_116517409.1">
    <property type="nucleotide sequence ID" value="NZ_JACCEX010000001.1"/>
</dbReference>
<dbReference type="InterPro" id="IPR036922">
    <property type="entry name" value="Rieske_2Fe-2S_sf"/>
</dbReference>
<keyword evidence="7" id="KW-0808">Transferase</keyword>
<dbReference type="OrthoDB" id="9790995at2"/>
<evidence type="ECO:0000256" key="1">
    <source>
        <dbReference type="ARBA" id="ARBA00022714"/>
    </source>
</evidence>
<evidence type="ECO:0000256" key="2">
    <source>
        <dbReference type="ARBA" id="ARBA00022723"/>
    </source>
</evidence>
<accession>A0A2U1CQM3</accession>
<keyword evidence="7" id="KW-0489">Methyltransferase</keyword>
<keyword evidence="5" id="KW-0411">Iron-sulfur</keyword>
<dbReference type="InterPro" id="IPR044043">
    <property type="entry name" value="VanA_C_cat"/>
</dbReference>
<dbReference type="AlphaFoldDB" id="A0A2U1CQM3"/>
<dbReference type="Gene3D" id="2.102.10.10">
    <property type="entry name" value="Rieske [2Fe-2S] iron-sulphur domain"/>
    <property type="match status" value="1"/>
</dbReference>
<dbReference type="PANTHER" id="PTHR21266:SF60">
    <property type="entry name" value="3-KETOSTEROID-9-ALPHA-MONOOXYGENASE, OXYGENASE COMPONENT"/>
    <property type="match status" value="1"/>
</dbReference>
<evidence type="ECO:0000313" key="8">
    <source>
        <dbReference type="Proteomes" id="UP000246145"/>
    </source>
</evidence>
<proteinExistence type="predicted"/>
<evidence type="ECO:0000256" key="3">
    <source>
        <dbReference type="ARBA" id="ARBA00023002"/>
    </source>
</evidence>
<comment type="caution">
    <text evidence="7">The sequence shown here is derived from an EMBL/GenBank/DDBJ whole genome shotgun (WGS) entry which is preliminary data.</text>
</comment>
<keyword evidence="2" id="KW-0479">Metal-binding</keyword>
<dbReference type="Pfam" id="PF00355">
    <property type="entry name" value="Rieske"/>
    <property type="match status" value="1"/>
</dbReference>
<dbReference type="PROSITE" id="PS51296">
    <property type="entry name" value="RIESKE"/>
    <property type="match status" value="1"/>
</dbReference>
<dbReference type="EMBL" id="QEKO01000001">
    <property type="protein sequence ID" value="PVY68200.1"/>
    <property type="molecule type" value="Genomic_DNA"/>
</dbReference>
<dbReference type="InterPro" id="IPR017941">
    <property type="entry name" value="Rieske_2Fe-2S"/>
</dbReference>